<evidence type="ECO:0000313" key="5">
    <source>
        <dbReference type="EMBL" id="OBZ77404.1"/>
    </source>
</evidence>
<accession>A0A1C7MR28</accession>
<comment type="caution">
    <text evidence="5">The sequence shown here is derived from an EMBL/GenBank/DDBJ whole genome shotgun (WGS) entry which is preliminary data.</text>
</comment>
<comment type="catalytic activity">
    <reaction evidence="2">
        <text>methylglyoxal + H2O = (R)-lactate + H(+)</text>
        <dbReference type="Rhea" id="RHEA:27754"/>
        <dbReference type="ChEBI" id="CHEBI:15377"/>
        <dbReference type="ChEBI" id="CHEBI:15378"/>
        <dbReference type="ChEBI" id="CHEBI:16004"/>
        <dbReference type="ChEBI" id="CHEBI:17158"/>
        <dbReference type="EC" id="4.2.1.130"/>
    </reaction>
</comment>
<protein>
    <recommendedName>
        <fullName evidence="1">D-lactate dehydratase</fullName>
        <ecNumber evidence="1">4.2.1.130</ecNumber>
    </recommendedName>
</protein>
<evidence type="ECO:0000313" key="6">
    <source>
        <dbReference type="Proteomes" id="UP000092993"/>
    </source>
</evidence>
<dbReference type="SUPFAM" id="SSF52317">
    <property type="entry name" value="Class I glutamine amidotransferase-like"/>
    <property type="match status" value="1"/>
</dbReference>
<dbReference type="PANTHER" id="PTHR48094:SF12">
    <property type="entry name" value="PARKINSON DISEASE PROTEIN 7 HOMOLOG"/>
    <property type="match status" value="1"/>
</dbReference>
<reference evidence="5 6" key="1">
    <citation type="submission" date="2016-03" db="EMBL/GenBank/DDBJ databases">
        <title>Whole genome sequencing of Grifola frondosa 9006-11.</title>
        <authorList>
            <person name="Min B."/>
            <person name="Park H."/>
            <person name="Kim J.-G."/>
            <person name="Cho H."/>
            <person name="Oh Y.-L."/>
            <person name="Kong W.-S."/>
            <person name="Choi I.-G."/>
        </authorList>
    </citation>
    <scope>NUCLEOTIDE SEQUENCE [LARGE SCALE GENOMIC DNA]</scope>
    <source>
        <strain evidence="5 6">9006-11</strain>
    </source>
</reference>
<evidence type="ECO:0000256" key="3">
    <source>
        <dbReference type="SAM" id="MobiDB-lite"/>
    </source>
</evidence>
<feature type="region of interest" description="Disordered" evidence="3">
    <location>
        <begin position="1"/>
        <end position="20"/>
    </location>
</feature>
<name>A0A1C7MR28_GRIFR</name>
<evidence type="ECO:0000256" key="2">
    <source>
        <dbReference type="ARBA" id="ARBA00048082"/>
    </source>
</evidence>
<dbReference type="GO" id="GO:1903189">
    <property type="term" value="P:glyoxal metabolic process"/>
    <property type="evidence" value="ECO:0007669"/>
    <property type="project" value="TreeGrafter"/>
</dbReference>
<dbReference type="STRING" id="5627.A0A1C7MR28"/>
<proteinExistence type="predicted"/>
<feature type="compositionally biased region" description="Basic residues" evidence="3">
    <location>
        <begin position="1"/>
        <end position="11"/>
    </location>
</feature>
<dbReference type="GO" id="GO:0019172">
    <property type="term" value="F:glyoxalase III activity"/>
    <property type="evidence" value="ECO:0007669"/>
    <property type="project" value="UniProtKB-EC"/>
</dbReference>
<dbReference type="OrthoDB" id="543156at2759"/>
<keyword evidence="6" id="KW-1185">Reference proteome</keyword>
<gene>
    <name evidence="5" type="primary">djr-1.1</name>
    <name evidence="5" type="ORF">A0H81_02537</name>
</gene>
<dbReference type="InterPro" id="IPR002818">
    <property type="entry name" value="DJ-1/PfpI"/>
</dbReference>
<dbReference type="Pfam" id="PF01965">
    <property type="entry name" value="DJ-1_PfpI"/>
    <property type="match status" value="1"/>
</dbReference>
<dbReference type="GO" id="GO:0005634">
    <property type="term" value="C:nucleus"/>
    <property type="evidence" value="ECO:0007669"/>
    <property type="project" value="TreeGrafter"/>
</dbReference>
<dbReference type="InterPro" id="IPR050325">
    <property type="entry name" value="Prot/Nucl_acid_deglycase"/>
</dbReference>
<dbReference type="Proteomes" id="UP000092993">
    <property type="component" value="Unassembled WGS sequence"/>
</dbReference>
<organism evidence="5 6">
    <name type="scientific">Grifola frondosa</name>
    <name type="common">Maitake</name>
    <name type="synonym">Polyporus frondosus</name>
    <dbReference type="NCBI Taxonomy" id="5627"/>
    <lineage>
        <taxon>Eukaryota</taxon>
        <taxon>Fungi</taxon>
        <taxon>Dikarya</taxon>
        <taxon>Basidiomycota</taxon>
        <taxon>Agaricomycotina</taxon>
        <taxon>Agaricomycetes</taxon>
        <taxon>Polyporales</taxon>
        <taxon>Grifolaceae</taxon>
        <taxon>Grifola</taxon>
    </lineage>
</organism>
<dbReference type="GO" id="GO:0005739">
    <property type="term" value="C:mitochondrion"/>
    <property type="evidence" value="ECO:0007669"/>
    <property type="project" value="TreeGrafter"/>
</dbReference>
<dbReference type="AlphaFoldDB" id="A0A1C7MR28"/>
<dbReference type="EC" id="4.2.1.130" evidence="1"/>
<evidence type="ECO:0000259" key="4">
    <source>
        <dbReference type="Pfam" id="PF01965"/>
    </source>
</evidence>
<feature type="domain" description="DJ-1/PfpI" evidence="4">
    <location>
        <begin position="30"/>
        <end position="133"/>
    </location>
</feature>
<dbReference type="GO" id="GO:0006979">
    <property type="term" value="P:response to oxidative stress"/>
    <property type="evidence" value="ECO:0007669"/>
    <property type="project" value="TreeGrafter"/>
</dbReference>
<sequence length="156" mass="16544">MRAAPHLRRVHAGSTSCPTPTSLLKPPLPQDNFDLLVIPGGAKGAETMASSSPVQHFVREYLERGKFVGMICAGSMAALTSGLPKQPLTSHPSVRDYLKEDFEYSEDPVVVSGTLVTSRGPGTAFPFALTLVELLCGAKKRGEVAASMVFPLGTFA</sequence>
<dbReference type="Gene3D" id="3.40.50.880">
    <property type="match status" value="1"/>
</dbReference>
<dbReference type="CDD" id="cd03135">
    <property type="entry name" value="GATase1_DJ-1"/>
    <property type="match status" value="1"/>
</dbReference>
<dbReference type="EMBL" id="LUGG01000002">
    <property type="protein sequence ID" value="OBZ77404.1"/>
    <property type="molecule type" value="Genomic_DNA"/>
</dbReference>
<dbReference type="OMA" id="AFCAGPT"/>
<dbReference type="PANTHER" id="PTHR48094">
    <property type="entry name" value="PROTEIN/NUCLEIC ACID DEGLYCASE DJ-1-RELATED"/>
    <property type="match status" value="1"/>
</dbReference>
<evidence type="ECO:0000256" key="1">
    <source>
        <dbReference type="ARBA" id="ARBA00013134"/>
    </source>
</evidence>
<dbReference type="InterPro" id="IPR029062">
    <property type="entry name" value="Class_I_gatase-like"/>
</dbReference>